<name>L9X3G6_9EURY</name>
<dbReference type="EMBL" id="AOIB01000028">
    <property type="protein sequence ID" value="ELY56270.1"/>
    <property type="molecule type" value="Genomic_DNA"/>
</dbReference>
<dbReference type="eggNOG" id="arCOG08170">
    <property type="taxonomic scope" value="Archaea"/>
</dbReference>
<keyword evidence="3" id="KW-1185">Reference proteome</keyword>
<accession>L9X3G6</accession>
<sequence length="196" mass="21946">MLLVFAGREFRREILELSPPLDEHLTERFGILETLIREPTDTTSITQDCRRILQRLEATIGEHSVEQTEERLTLSRDALCIPEERIKSLAVEPRDSMPEYIDPQVEDLRGSNSPIEVTLLIGVSGKYDTATTCESVEQAGGTVDTEIGRATLRVTAPETAIESLCTLEEVKSIELERDDVQVLAEGNPNSRPRVTR</sequence>
<dbReference type="Proteomes" id="UP000011688">
    <property type="component" value="Unassembled WGS sequence"/>
</dbReference>
<dbReference type="AlphaFoldDB" id="L9X3G6"/>
<feature type="domain" description="Putative peptidase inhibitor" evidence="1">
    <location>
        <begin position="99"/>
        <end position="179"/>
    </location>
</feature>
<evidence type="ECO:0000313" key="2">
    <source>
        <dbReference type="EMBL" id="ELY56270.1"/>
    </source>
</evidence>
<dbReference type="InterPro" id="IPR058957">
    <property type="entry name" value="Peptidase_inhib_put_dom"/>
</dbReference>
<protein>
    <recommendedName>
        <fullName evidence="1">Putative peptidase inhibitor domain-containing protein</fullName>
    </recommendedName>
</protein>
<proteinExistence type="predicted"/>
<evidence type="ECO:0000313" key="3">
    <source>
        <dbReference type="Proteomes" id="UP000011688"/>
    </source>
</evidence>
<reference evidence="2 3" key="1">
    <citation type="journal article" date="2014" name="PLoS Genet.">
        <title>Phylogenetically driven sequencing of extremely halophilic archaea reveals strategies for static and dynamic osmo-response.</title>
        <authorList>
            <person name="Becker E.A."/>
            <person name="Seitzer P.M."/>
            <person name="Tritt A."/>
            <person name="Larsen D."/>
            <person name="Krusor M."/>
            <person name="Yao A.I."/>
            <person name="Wu D."/>
            <person name="Madern D."/>
            <person name="Eisen J.A."/>
            <person name="Darling A.E."/>
            <person name="Facciotti M.T."/>
        </authorList>
    </citation>
    <scope>NUCLEOTIDE SEQUENCE [LARGE SCALE GENOMIC DNA]</scope>
    <source>
        <strain evidence="2 3">DSM 10524</strain>
    </source>
</reference>
<dbReference type="Pfam" id="PF26036">
    <property type="entry name" value="Peptidase_inhib_put"/>
    <property type="match status" value="1"/>
</dbReference>
<gene>
    <name evidence="2" type="ORF">C491_15022</name>
</gene>
<comment type="caution">
    <text evidence="2">The sequence shown here is derived from an EMBL/GenBank/DDBJ whole genome shotgun (WGS) entry which is preliminary data.</text>
</comment>
<organism evidence="2 3">
    <name type="scientific">Natronococcus amylolyticus DSM 10524</name>
    <dbReference type="NCBI Taxonomy" id="1227497"/>
    <lineage>
        <taxon>Archaea</taxon>
        <taxon>Methanobacteriati</taxon>
        <taxon>Methanobacteriota</taxon>
        <taxon>Stenosarchaea group</taxon>
        <taxon>Halobacteria</taxon>
        <taxon>Halobacteriales</taxon>
        <taxon>Natrialbaceae</taxon>
        <taxon>Natronococcus</taxon>
    </lineage>
</organism>
<evidence type="ECO:0000259" key="1">
    <source>
        <dbReference type="Pfam" id="PF26036"/>
    </source>
</evidence>